<dbReference type="Gene3D" id="2.60.40.10">
    <property type="entry name" value="Immunoglobulins"/>
    <property type="match status" value="1"/>
</dbReference>
<reference evidence="4 5" key="1">
    <citation type="journal article" date="2010" name="DNA Res.">
        <title>Genome sequence of Kitasatospora setae NBRC 14216T: an evolutionary snapshot of the family Streptomycetaceae.</title>
        <authorList>
            <person name="Ichikawa N."/>
            <person name="Oguchi A."/>
            <person name="Ikeda H."/>
            <person name="Ishikawa J."/>
            <person name="Kitani S."/>
            <person name="Watanabe Y."/>
            <person name="Nakamura S."/>
            <person name="Katano Y."/>
            <person name="Kishi E."/>
            <person name="Sasagawa M."/>
            <person name="Ankai A."/>
            <person name="Fukui S."/>
            <person name="Hashimoto Y."/>
            <person name="Kamata S."/>
            <person name="Otoguro M."/>
            <person name="Tanikawa S."/>
            <person name="Nihira T."/>
            <person name="Horinouchi S."/>
            <person name="Ohnishi Y."/>
            <person name="Hayakawa M."/>
            <person name="Kuzuyama T."/>
            <person name="Arisawa A."/>
            <person name="Nomoto F."/>
            <person name="Miura H."/>
            <person name="Takahashi Y."/>
            <person name="Fujita N."/>
        </authorList>
    </citation>
    <scope>NUCLEOTIDE SEQUENCE [LARGE SCALE GENOMIC DNA]</scope>
    <source>
        <strain evidence="5">ATCC 33774 / DSM 43861 / JCM 3304 / KCC A-0304 / NBRC 14216 / KM-6054</strain>
    </source>
</reference>
<dbReference type="Gene3D" id="3.40.50.410">
    <property type="entry name" value="von Willebrand factor, type A domain"/>
    <property type="match status" value="1"/>
</dbReference>
<dbReference type="InterPro" id="IPR002035">
    <property type="entry name" value="VWF_A"/>
</dbReference>
<feature type="region of interest" description="Disordered" evidence="1">
    <location>
        <begin position="51"/>
        <end position="71"/>
    </location>
</feature>
<sequence>MPHLSIVPTCRRAAPAPFRLRYPRRGLGRTAAGVAAALLAVTGLPTAPAFAADPSPSASATASATGSGSGPSAAAAIGPVNYAVAVDESGSLDPADLERERTAALRIALGEVHHASTVGIFGFASGKALGPVDEVCPPTPLDAVGRDRIGSCAAGLHRRTPEEGDDTDFPHAVAQAVTRLGAADPSVPRVLFLLTDGKLDVRNSESYGKDLTPDARMAVAEADLATALAAAKAAKIQIWPLGFGSLPDRAALDRMAAAGYQEGCVSLPDATPRATVVQDSGEVGAALETAFAAAHCLRTGGVQTGRPPADLQVRISPLAAVGSIVVDKGDPLVTATYYDPSGRRVGASGSDQGSTYEFSGQGQSVESLRITDPVPGQWRVHLDAPEDHRSQLASVSVLWRGALNSSITLSPPSPRAGERATVTVRLQTRKGLEITDQQDLKQLSVASLLTGDGFSPVPVALSDDGAAPDARAGDATFTGTVTVPASATGAITASSTLTAAGLTADENRPFRSAVSPAVPLVTAAFSAAGPLAAHPGGSVEARLTLRNDDAVPHTLHASVTDVAPGLLTLSPDTVTLAPKESRTVDVTLTAGDAAAFRLPDDGVTVGGKATVVDTSDHDRVVVDAPLSVRVTPPPSFLEQWWWALLAAGLLAAAAALVLLVRLAVRRRRRSPEGLELTLLDERGAEASTLTTTAGSGGWYEFEVKGIGSPYPRLVHHSGGTYRVQRGQDGGAVLETRRRDRVRLTEGAPVALTGGLSLLLTANHRPAPVAPAPSGGVPSSALPPESTDAWL</sequence>
<feature type="compositionally biased region" description="Low complexity" evidence="1">
    <location>
        <begin position="771"/>
        <end position="783"/>
    </location>
</feature>
<dbReference type="PATRIC" id="fig|452652.3.peg.7064"/>
<evidence type="ECO:0000256" key="1">
    <source>
        <dbReference type="SAM" id="MobiDB-lite"/>
    </source>
</evidence>
<name>E4NIJ1_KITSK</name>
<evidence type="ECO:0000313" key="4">
    <source>
        <dbReference type="EMBL" id="BAJ32789.1"/>
    </source>
</evidence>
<feature type="transmembrane region" description="Helical" evidence="2">
    <location>
        <begin position="640"/>
        <end position="664"/>
    </location>
</feature>
<keyword evidence="5" id="KW-1185">Reference proteome</keyword>
<dbReference type="RefSeq" id="WP_014140080.1">
    <property type="nucleotide sequence ID" value="NC_016109.1"/>
</dbReference>
<dbReference type="InterPro" id="IPR013783">
    <property type="entry name" value="Ig-like_fold"/>
</dbReference>
<keyword evidence="2" id="KW-0472">Membrane</keyword>
<dbReference type="HOGENOM" id="CLU_338261_0_0_11"/>
<dbReference type="AlphaFoldDB" id="E4NIJ1"/>
<organism evidence="4 5">
    <name type="scientific">Kitasatospora setae (strain ATCC 33774 / DSM 43861 / JCM 3304 / KCC A-0304 / NBRC 14216 / KM-6054)</name>
    <name type="common">Streptomyces setae</name>
    <dbReference type="NCBI Taxonomy" id="452652"/>
    <lineage>
        <taxon>Bacteria</taxon>
        <taxon>Bacillati</taxon>
        <taxon>Actinomycetota</taxon>
        <taxon>Actinomycetes</taxon>
        <taxon>Kitasatosporales</taxon>
        <taxon>Streptomycetaceae</taxon>
        <taxon>Kitasatospora</taxon>
    </lineage>
</organism>
<dbReference type="Proteomes" id="UP000007076">
    <property type="component" value="Chromosome"/>
</dbReference>
<gene>
    <name evidence="4" type="ordered locus">KSE_70310</name>
</gene>
<accession>E4NIJ1</accession>
<protein>
    <recommendedName>
        <fullName evidence="3">VWFA domain-containing protein</fullName>
    </recommendedName>
</protein>
<dbReference type="InterPro" id="IPR036465">
    <property type="entry name" value="vWFA_dom_sf"/>
</dbReference>
<dbReference type="KEGG" id="ksk:KSE_70310"/>
<dbReference type="STRING" id="452652.KSE_70310"/>
<dbReference type="EMBL" id="AP010968">
    <property type="protein sequence ID" value="BAJ32789.1"/>
    <property type="molecule type" value="Genomic_DNA"/>
</dbReference>
<dbReference type="CDD" id="cd00198">
    <property type="entry name" value="vWFA"/>
    <property type="match status" value="1"/>
</dbReference>
<dbReference type="PROSITE" id="PS50234">
    <property type="entry name" value="VWFA"/>
    <property type="match status" value="1"/>
</dbReference>
<dbReference type="SMART" id="SM00327">
    <property type="entry name" value="VWA"/>
    <property type="match status" value="1"/>
</dbReference>
<proteinExistence type="predicted"/>
<keyword evidence="2" id="KW-0812">Transmembrane</keyword>
<evidence type="ECO:0000256" key="2">
    <source>
        <dbReference type="SAM" id="Phobius"/>
    </source>
</evidence>
<dbReference type="GO" id="GO:0005975">
    <property type="term" value="P:carbohydrate metabolic process"/>
    <property type="evidence" value="ECO:0007669"/>
    <property type="project" value="UniProtKB-ARBA"/>
</dbReference>
<dbReference type="SUPFAM" id="SSF53300">
    <property type="entry name" value="vWA-like"/>
    <property type="match status" value="1"/>
</dbReference>
<dbReference type="eggNOG" id="COG2304">
    <property type="taxonomic scope" value="Bacteria"/>
</dbReference>
<feature type="region of interest" description="Disordered" evidence="1">
    <location>
        <begin position="766"/>
        <end position="790"/>
    </location>
</feature>
<evidence type="ECO:0000259" key="3">
    <source>
        <dbReference type="PROSITE" id="PS50234"/>
    </source>
</evidence>
<evidence type="ECO:0000313" key="5">
    <source>
        <dbReference type="Proteomes" id="UP000007076"/>
    </source>
</evidence>
<feature type="domain" description="VWFA" evidence="3">
    <location>
        <begin position="81"/>
        <end position="290"/>
    </location>
</feature>
<keyword evidence="2" id="KW-1133">Transmembrane helix</keyword>